<dbReference type="GO" id="GO:0000976">
    <property type="term" value="F:transcription cis-regulatory region binding"/>
    <property type="evidence" value="ECO:0007669"/>
    <property type="project" value="TreeGrafter"/>
</dbReference>
<evidence type="ECO:0000313" key="8">
    <source>
        <dbReference type="Proteomes" id="UP000034681"/>
    </source>
</evidence>
<dbReference type="Pfam" id="PF00072">
    <property type="entry name" value="Response_reg"/>
    <property type="match status" value="1"/>
</dbReference>
<dbReference type="RefSeq" id="WP_017713183.1">
    <property type="nucleotide sequence ID" value="NZ_KB235939.1"/>
</dbReference>
<evidence type="ECO:0000313" key="7">
    <source>
        <dbReference type="EMBL" id="KKI98049.1"/>
    </source>
</evidence>
<reference evidence="7" key="1">
    <citation type="submission" date="2012-04" db="EMBL/GenBank/DDBJ databases">
        <authorList>
            <person name="Borisov I.G."/>
            <person name="Ivanikova N.V."/>
            <person name="Pinevich A.V."/>
        </authorList>
    </citation>
    <scope>NUCLEOTIDE SEQUENCE</scope>
    <source>
        <strain evidence="7">CALU 1027</strain>
    </source>
</reference>
<dbReference type="AlphaFoldDB" id="A0A0M2PP47"/>
<evidence type="ECO:0000259" key="5">
    <source>
        <dbReference type="PROSITE" id="PS50043"/>
    </source>
</evidence>
<sequence>MALSILVTEDDLGTRIAIAECLKQAGYGVITAANGREALRLLYEHHPHVVITDVMMPEMDGYALVHEIRQHPSLRLLPVIFLTARDTTAERVRGYELGCDVYLPKPFELEELRAIVGNLIERSQMVQSEMQFQHQVRSKSALAAVPLPAQNPMAAHPTLHFTDREQEILSLLSEGLSNNQIGSQLHLSPRTVEKYVSRLFRKTDTANRTELVRLAVEQHLLDRVR</sequence>
<keyword evidence="3" id="KW-0804">Transcription</keyword>
<evidence type="ECO:0000256" key="2">
    <source>
        <dbReference type="ARBA" id="ARBA00023125"/>
    </source>
</evidence>
<dbReference type="GO" id="GO:0032993">
    <property type="term" value="C:protein-DNA complex"/>
    <property type="evidence" value="ECO:0007669"/>
    <property type="project" value="TreeGrafter"/>
</dbReference>
<evidence type="ECO:0000259" key="6">
    <source>
        <dbReference type="PROSITE" id="PS50110"/>
    </source>
</evidence>
<dbReference type="InterPro" id="IPR039420">
    <property type="entry name" value="WalR-like"/>
</dbReference>
<dbReference type="GO" id="GO:0000156">
    <property type="term" value="F:phosphorelay response regulator activity"/>
    <property type="evidence" value="ECO:0007669"/>
    <property type="project" value="TreeGrafter"/>
</dbReference>
<dbReference type="eggNOG" id="COG2197">
    <property type="taxonomic scope" value="Bacteria"/>
</dbReference>
<dbReference type="PROSITE" id="PS50043">
    <property type="entry name" value="HTH_LUXR_2"/>
    <property type="match status" value="1"/>
</dbReference>
<gene>
    <name evidence="7" type="ORF">PROH_20120</name>
</gene>
<feature type="modified residue" description="4-aspartylphosphate" evidence="4">
    <location>
        <position position="53"/>
    </location>
</feature>
<name>A0A0M2PP47_PROHO</name>
<comment type="caution">
    <text evidence="7">The sequence shown here is derived from an EMBL/GenBank/DDBJ whole genome shotgun (WGS) entry which is preliminary data.</text>
</comment>
<dbReference type="EMBL" id="AJTX02000010">
    <property type="protein sequence ID" value="KKI98049.1"/>
    <property type="molecule type" value="Genomic_DNA"/>
</dbReference>
<proteinExistence type="predicted"/>
<feature type="domain" description="Response regulatory" evidence="6">
    <location>
        <begin position="4"/>
        <end position="120"/>
    </location>
</feature>
<organism evidence="7 8">
    <name type="scientific">Prochlorothrix hollandica PCC 9006 = CALU 1027</name>
    <dbReference type="NCBI Taxonomy" id="317619"/>
    <lineage>
        <taxon>Bacteria</taxon>
        <taxon>Bacillati</taxon>
        <taxon>Cyanobacteriota</taxon>
        <taxon>Cyanophyceae</taxon>
        <taxon>Prochlorotrichales</taxon>
        <taxon>Prochlorotrichaceae</taxon>
        <taxon>Prochlorothrix</taxon>
    </lineage>
</organism>
<dbReference type="PANTHER" id="PTHR48111:SF67">
    <property type="entry name" value="TRANSCRIPTIONAL REGULATORY PROTEIN TCTD"/>
    <property type="match status" value="1"/>
</dbReference>
<evidence type="ECO:0000256" key="1">
    <source>
        <dbReference type="ARBA" id="ARBA00023015"/>
    </source>
</evidence>
<dbReference type="InterPro" id="IPR016032">
    <property type="entry name" value="Sig_transdc_resp-reg_C-effctor"/>
</dbReference>
<keyword evidence="8" id="KW-1185">Reference proteome</keyword>
<dbReference type="OrthoDB" id="3821207at2"/>
<keyword evidence="1" id="KW-0805">Transcription regulation</keyword>
<dbReference type="PANTHER" id="PTHR48111">
    <property type="entry name" value="REGULATOR OF RPOS"/>
    <property type="match status" value="1"/>
</dbReference>
<dbReference type="SUPFAM" id="SSF52172">
    <property type="entry name" value="CheY-like"/>
    <property type="match status" value="1"/>
</dbReference>
<dbReference type="InterPro" id="IPR036388">
    <property type="entry name" value="WH-like_DNA-bd_sf"/>
</dbReference>
<dbReference type="Gene3D" id="1.10.10.10">
    <property type="entry name" value="Winged helix-like DNA-binding domain superfamily/Winged helix DNA-binding domain"/>
    <property type="match status" value="1"/>
</dbReference>
<dbReference type="STRING" id="317619.GCA_000332315_02904"/>
<feature type="domain" description="HTH luxR-type" evidence="5">
    <location>
        <begin position="154"/>
        <end position="219"/>
    </location>
</feature>
<dbReference type="GO" id="GO:0006355">
    <property type="term" value="P:regulation of DNA-templated transcription"/>
    <property type="evidence" value="ECO:0007669"/>
    <property type="project" value="InterPro"/>
</dbReference>
<evidence type="ECO:0000256" key="3">
    <source>
        <dbReference type="ARBA" id="ARBA00023163"/>
    </source>
</evidence>
<keyword evidence="2" id="KW-0238">DNA-binding</keyword>
<dbReference type="GO" id="GO:0005829">
    <property type="term" value="C:cytosol"/>
    <property type="evidence" value="ECO:0007669"/>
    <property type="project" value="TreeGrafter"/>
</dbReference>
<dbReference type="SUPFAM" id="SSF46894">
    <property type="entry name" value="C-terminal effector domain of the bipartite response regulators"/>
    <property type="match status" value="1"/>
</dbReference>
<evidence type="ECO:0000256" key="4">
    <source>
        <dbReference type="PROSITE-ProRule" id="PRU00169"/>
    </source>
</evidence>
<protein>
    <submittedName>
        <fullName evidence="7">Chemotaxis protein CheY</fullName>
    </submittedName>
</protein>
<dbReference type="PROSITE" id="PS00622">
    <property type="entry name" value="HTH_LUXR_1"/>
    <property type="match status" value="1"/>
</dbReference>
<dbReference type="PROSITE" id="PS50110">
    <property type="entry name" value="RESPONSE_REGULATORY"/>
    <property type="match status" value="1"/>
</dbReference>
<dbReference type="Proteomes" id="UP000034681">
    <property type="component" value="Unassembled WGS sequence"/>
</dbReference>
<dbReference type="Pfam" id="PF00196">
    <property type="entry name" value="GerE"/>
    <property type="match status" value="1"/>
</dbReference>
<dbReference type="InterPro" id="IPR011006">
    <property type="entry name" value="CheY-like_superfamily"/>
</dbReference>
<accession>A0A0M2PP47</accession>
<dbReference type="SMART" id="SM00448">
    <property type="entry name" value="REC"/>
    <property type="match status" value="1"/>
</dbReference>
<dbReference type="PRINTS" id="PR00038">
    <property type="entry name" value="HTHLUXR"/>
</dbReference>
<dbReference type="SMART" id="SM00421">
    <property type="entry name" value="HTH_LUXR"/>
    <property type="match status" value="1"/>
</dbReference>
<dbReference type="InterPro" id="IPR000792">
    <property type="entry name" value="Tscrpt_reg_LuxR_C"/>
</dbReference>
<dbReference type="InterPro" id="IPR001789">
    <property type="entry name" value="Sig_transdc_resp-reg_receiver"/>
</dbReference>
<dbReference type="CDD" id="cd06170">
    <property type="entry name" value="LuxR_C_like"/>
    <property type="match status" value="1"/>
</dbReference>
<keyword evidence="4" id="KW-0597">Phosphoprotein</keyword>
<dbReference type="Gene3D" id="3.40.50.2300">
    <property type="match status" value="1"/>
</dbReference>